<feature type="repeat" description="ANK" evidence="5">
    <location>
        <begin position="1109"/>
        <end position="1136"/>
    </location>
</feature>
<dbReference type="InterPro" id="IPR051165">
    <property type="entry name" value="Multifunctional_ANK_Repeat"/>
</dbReference>
<evidence type="ECO:0000256" key="5">
    <source>
        <dbReference type="PROSITE-ProRule" id="PRU00023"/>
    </source>
</evidence>
<feature type="repeat" description="ANK" evidence="5">
    <location>
        <begin position="91"/>
        <end position="119"/>
    </location>
</feature>
<dbReference type="PRINTS" id="PR01415">
    <property type="entry name" value="ANKYRIN"/>
</dbReference>
<dbReference type="Pfam" id="PF00023">
    <property type="entry name" value="Ank"/>
    <property type="match status" value="2"/>
</dbReference>
<accession>T0PXR2</accession>
<feature type="domain" description="Protein kinase" evidence="8">
    <location>
        <begin position="1184"/>
        <end position="1438"/>
    </location>
</feature>
<keyword evidence="4 5" id="KW-0040">ANK repeat</keyword>
<feature type="repeat" description="ANK" evidence="5">
    <location>
        <begin position="14"/>
        <end position="46"/>
    </location>
</feature>
<feature type="repeat" description="ANK" evidence="5">
    <location>
        <begin position="117"/>
        <end position="149"/>
    </location>
</feature>
<evidence type="ECO:0000313" key="10">
    <source>
        <dbReference type="Proteomes" id="UP000030762"/>
    </source>
</evidence>
<evidence type="ECO:0000256" key="1">
    <source>
        <dbReference type="ARBA" id="ARBA00022737"/>
    </source>
</evidence>
<dbReference type="PANTHER" id="PTHR24123:SF33">
    <property type="entry name" value="PROTEIN HOS4"/>
    <property type="match status" value="1"/>
</dbReference>
<dbReference type="SUPFAM" id="SSF56112">
    <property type="entry name" value="Protein kinase-like (PK-like)"/>
    <property type="match status" value="1"/>
</dbReference>
<keyword evidence="3 6" id="KW-0067">ATP-binding</keyword>
<proteinExistence type="predicted"/>
<dbReference type="GO" id="GO:0005524">
    <property type="term" value="F:ATP binding"/>
    <property type="evidence" value="ECO:0007669"/>
    <property type="project" value="UniProtKB-UniRule"/>
</dbReference>
<dbReference type="Proteomes" id="UP000030762">
    <property type="component" value="Unassembled WGS sequence"/>
</dbReference>
<dbReference type="Gene3D" id="1.10.510.10">
    <property type="entry name" value="Transferase(Phosphotransferase) domain 1"/>
    <property type="match status" value="1"/>
</dbReference>
<keyword evidence="9" id="KW-0808">Transferase</keyword>
<feature type="repeat" description="ANK" evidence="5">
    <location>
        <begin position="48"/>
        <end position="80"/>
    </location>
</feature>
<dbReference type="Pfam" id="PF12796">
    <property type="entry name" value="Ank_2"/>
    <property type="match status" value="4"/>
</dbReference>
<dbReference type="eggNOG" id="KOG4177">
    <property type="taxonomic scope" value="Eukaryota"/>
</dbReference>
<dbReference type="EMBL" id="JH767216">
    <property type="protein sequence ID" value="EQC27021.1"/>
    <property type="molecule type" value="Genomic_DNA"/>
</dbReference>
<dbReference type="PROSITE" id="PS50297">
    <property type="entry name" value="ANK_REP_REGION"/>
    <property type="match status" value="6"/>
</dbReference>
<evidence type="ECO:0000256" key="7">
    <source>
        <dbReference type="SAM" id="MobiDB-lite"/>
    </source>
</evidence>
<dbReference type="RefSeq" id="XP_008619521.1">
    <property type="nucleotide sequence ID" value="XM_008621299.1"/>
</dbReference>
<dbReference type="InParanoid" id="T0PXR2"/>
<evidence type="ECO:0000256" key="2">
    <source>
        <dbReference type="ARBA" id="ARBA00022741"/>
    </source>
</evidence>
<evidence type="ECO:0000313" key="9">
    <source>
        <dbReference type="EMBL" id="EQC27021.1"/>
    </source>
</evidence>
<sequence length="1460" mass="156893">MMATKFGKCLIGKTGRTALHKAAAKDHGEVVARLVAAGATIDVAARTNGWTALLVATAKQHVGIVDQLLRASASVNVDANVKERTKTLCQPLHLAAKYGNVALVDLFVAHKANVDAGSMRPLHVAIENDRIDVVQRLLDADASLSVTNLAGKTPRMLAKALQRTVILHRLTRHALFRAVRDHNVDGFTKLLDVDVDGMCNNAGAPLLHVLVERNSTEMLQAVLAKSLKSINVEHENQTPLDRAIANKSATMALALVLANAEWKHLPEATVAAFVRSPDAFMFSAQLLRAASSGDTGVVAKLLAMGVRATATDETLRTALHVAATHGEEAMAVLLLEKNALLCRCRDHKGNLPLHNAAANGHIALLDHLVAPTAARTIDEANDDGWTPVALAVQSGHTNVVARLLHHGASLEHKRLDGTLLHVATSRRVGTDLLKHLVTSGSKVEACDTRGWTPLHVAAHEGHIQAVEYLVRVGANVVAETLDRETPLQIANDKKVVKALRTAQADARNRALARAQEAAAQAKALCDAVPKNDVGAVTDLLAAGVDPSGLTVEGVALPVVAMRLGHWETCDRLLAVSVVTSDAARVRMLHSLALELEQFEAAWHILQAYADVLACDKHVLAEDDTPVHDLQAMWTGAALRTAARKGQIDVAKRLLSQFQGIVDATNERGETPLYVAIDPTNESSDVAARTAMATLLLGDGANPLAITTAGVTPLLLAARSGNSDITAGIVKAVLAQPSPDMAALSTCFAEAVGQRDMRVATVLLPHMTTDDWTSTLASDPIGMAILAATAGHLGILEHLQEKHYDLFWVAHGAEGSTLLMLAAAKGHAKLVDHLVTLLLPSFEPIDKARDALQAREKELEAARDHVCLRNTAGQTAKDLATGAVLTEFLENIAAELELVRQLIQEARLVEAADAHDWLLVMTLLNQGVAVTDACVVETIWRAAVGANDKELITTLFRATGIDASLRKEAGRAALKETMNKETHNWTMVSSILQAFAATNGGVAPEALLPWHIAAECASSAVLGMMFFPLGHCINSTDADGLTPVAVAIQSKNREAVETLIAFEADISIAPPNKDPPLHMALSLPESLNVLRVVLRAKRVNRLNVEQRNTANYTALMRAVVDGREEAVELLLEAGANVMQTLPDNGPTILAAAAQRPNRAITKLMDDKVYEVLSKTWAATINFGDVQLDAVLGEGASGLVRRATYKNDEVAVKTCKNTIPRVIKAFREEIETTRRLRSPYLVRLLTVLDDANGKPHMVLELMDAGDLYKYIENKRHGTFVTKDFPVVQVAWAVANALADIHAAECIHRDVKSKNVFLCTTNGVKLGDFGTLRSVDETMTSNVGTPQTMAPEVTRRGDEGECAYDTSADMYSFGVVLAELTWIRTPYDSSTEDICGHGNVTATIQPHCAMWFKTLATRCLAVDPTERPSAAHVVEILAAHLEDKDDHVVPTPPPEPTPHEKHI</sequence>
<dbReference type="PROSITE" id="PS50011">
    <property type="entry name" value="PROTEIN_KINASE_DOM"/>
    <property type="match status" value="1"/>
</dbReference>
<dbReference type="GO" id="GO:0004674">
    <property type="term" value="F:protein serine/threonine kinase activity"/>
    <property type="evidence" value="ECO:0007669"/>
    <property type="project" value="UniProtKB-KW"/>
</dbReference>
<keyword evidence="10" id="KW-1185">Reference proteome</keyword>
<evidence type="ECO:0000256" key="3">
    <source>
        <dbReference type="ARBA" id="ARBA00022840"/>
    </source>
</evidence>
<feature type="repeat" description="ANK" evidence="5">
    <location>
        <begin position="383"/>
        <end position="415"/>
    </location>
</feature>
<feature type="region of interest" description="Disordered" evidence="7">
    <location>
        <begin position="1440"/>
        <end position="1460"/>
    </location>
</feature>
<organism evidence="9 10">
    <name type="scientific">Saprolegnia diclina (strain VS20)</name>
    <dbReference type="NCBI Taxonomy" id="1156394"/>
    <lineage>
        <taxon>Eukaryota</taxon>
        <taxon>Sar</taxon>
        <taxon>Stramenopiles</taxon>
        <taxon>Oomycota</taxon>
        <taxon>Saprolegniomycetes</taxon>
        <taxon>Saprolegniales</taxon>
        <taxon>Saprolegniaceae</taxon>
        <taxon>Saprolegnia</taxon>
    </lineage>
</organism>
<name>T0PXR2_SAPDV</name>
<dbReference type="SMART" id="SM00220">
    <property type="entry name" value="S_TKc"/>
    <property type="match status" value="1"/>
</dbReference>
<protein>
    <submittedName>
        <fullName evidence="9">Serine/threonine protein kinase</fullName>
    </submittedName>
</protein>
<dbReference type="PROSITE" id="PS00108">
    <property type="entry name" value="PROTEIN_KINASE_ST"/>
    <property type="match status" value="1"/>
</dbReference>
<evidence type="ECO:0000256" key="6">
    <source>
        <dbReference type="PROSITE-ProRule" id="PRU10141"/>
    </source>
</evidence>
<dbReference type="eggNOG" id="KOG0192">
    <property type="taxonomic scope" value="Eukaryota"/>
</dbReference>
<dbReference type="InterPro" id="IPR011009">
    <property type="entry name" value="Kinase-like_dom_sf"/>
</dbReference>
<keyword evidence="9" id="KW-0723">Serine/threonine-protein kinase</keyword>
<dbReference type="STRING" id="1156394.T0PXR2"/>
<dbReference type="GeneID" id="19955862"/>
<dbReference type="InterPro" id="IPR008271">
    <property type="entry name" value="Ser/Thr_kinase_AS"/>
</dbReference>
<dbReference type="VEuPathDB" id="FungiDB:SDRG_15135"/>
<dbReference type="PROSITE" id="PS00107">
    <property type="entry name" value="PROTEIN_KINASE_ATP"/>
    <property type="match status" value="1"/>
</dbReference>
<dbReference type="InterPro" id="IPR036770">
    <property type="entry name" value="Ankyrin_rpt-contain_sf"/>
</dbReference>
<gene>
    <name evidence="9" type="ORF">SDRG_15135</name>
</gene>
<dbReference type="PROSITE" id="PS50088">
    <property type="entry name" value="ANK_REPEAT"/>
    <property type="match status" value="7"/>
</dbReference>
<dbReference type="SMART" id="SM00248">
    <property type="entry name" value="ANK"/>
    <property type="match status" value="19"/>
</dbReference>
<feature type="repeat" description="ANK" evidence="5">
    <location>
        <begin position="449"/>
        <end position="481"/>
    </location>
</feature>
<dbReference type="OrthoDB" id="10402587at2759"/>
<keyword evidence="1" id="KW-0677">Repeat</keyword>
<reference evidence="9 10" key="1">
    <citation type="submission" date="2012-04" db="EMBL/GenBank/DDBJ databases">
        <title>The Genome Sequence of Saprolegnia declina VS20.</title>
        <authorList>
            <consortium name="The Broad Institute Genome Sequencing Platform"/>
            <person name="Russ C."/>
            <person name="Nusbaum C."/>
            <person name="Tyler B."/>
            <person name="van West P."/>
            <person name="Dieguez-Uribeondo J."/>
            <person name="de Bruijn I."/>
            <person name="Tripathy S."/>
            <person name="Jiang R."/>
            <person name="Young S.K."/>
            <person name="Zeng Q."/>
            <person name="Gargeya S."/>
            <person name="Fitzgerald M."/>
            <person name="Haas B."/>
            <person name="Abouelleil A."/>
            <person name="Alvarado L."/>
            <person name="Arachchi H.M."/>
            <person name="Berlin A."/>
            <person name="Chapman S.B."/>
            <person name="Goldberg J."/>
            <person name="Griggs A."/>
            <person name="Gujja S."/>
            <person name="Hansen M."/>
            <person name="Howarth C."/>
            <person name="Imamovic A."/>
            <person name="Larimer J."/>
            <person name="McCowen C."/>
            <person name="Montmayeur A."/>
            <person name="Murphy C."/>
            <person name="Neiman D."/>
            <person name="Pearson M."/>
            <person name="Priest M."/>
            <person name="Roberts A."/>
            <person name="Saif S."/>
            <person name="Shea T."/>
            <person name="Sisk P."/>
            <person name="Sykes S."/>
            <person name="Wortman J."/>
            <person name="Nusbaum C."/>
            <person name="Birren B."/>
        </authorList>
    </citation>
    <scope>NUCLEOTIDE SEQUENCE [LARGE SCALE GENOMIC DNA]</scope>
    <source>
        <strain evidence="9 10">VS20</strain>
    </source>
</reference>
<feature type="binding site" evidence="6">
    <location>
        <position position="1222"/>
    </location>
    <ligand>
        <name>ATP</name>
        <dbReference type="ChEBI" id="CHEBI:30616"/>
    </ligand>
</feature>
<keyword evidence="2 6" id="KW-0547">Nucleotide-binding</keyword>
<evidence type="ECO:0000256" key="4">
    <source>
        <dbReference type="ARBA" id="ARBA00023043"/>
    </source>
</evidence>
<dbReference type="InterPro" id="IPR000719">
    <property type="entry name" value="Prot_kinase_dom"/>
</dbReference>
<evidence type="ECO:0000259" key="8">
    <source>
        <dbReference type="PROSITE" id="PS50011"/>
    </source>
</evidence>
<keyword evidence="9" id="KW-0418">Kinase</keyword>
<dbReference type="InterPro" id="IPR017441">
    <property type="entry name" value="Protein_kinase_ATP_BS"/>
</dbReference>
<dbReference type="Gene3D" id="3.30.200.20">
    <property type="entry name" value="Phosphorylase Kinase, domain 1"/>
    <property type="match status" value="1"/>
</dbReference>
<dbReference type="OMA" id="GHWETCD"/>
<dbReference type="PANTHER" id="PTHR24123">
    <property type="entry name" value="ANKYRIN REPEAT-CONTAINING"/>
    <property type="match status" value="1"/>
</dbReference>
<dbReference type="SUPFAM" id="SSF48403">
    <property type="entry name" value="Ankyrin repeat"/>
    <property type="match status" value="5"/>
</dbReference>
<dbReference type="Gene3D" id="1.25.40.20">
    <property type="entry name" value="Ankyrin repeat-containing domain"/>
    <property type="match status" value="7"/>
</dbReference>
<dbReference type="InterPro" id="IPR002110">
    <property type="entry name" value="Ankyrin_rpt"/>
</dbReference>
<dbReference type="Pfam" id="PF00069">
    <property type="entry name" value="Pkinase"/>
    <property type="match status" value="1"/>
</dbReference>